<name>A0A6M3R5K5_9PLAT</name>
<organism evidence="10">
    <name type="scientific">Enterogyrus malmbergi</name>
    <dbReference type="NCBI Taxonomy" id="2593014"/>
    <lineage>
        <taxon>Eukaryota</taxon>
        <taxon>Metazoa</taxon>
        <taxon>Spiralia</taxon>
        <taxon>Lophotrochozoa</taxon>
        <taxon>Platyhelminthes</taxon>
        <taxon>Monogenea</taxon>
        <taxon>Monopisthocotylea</taxon>
        <taxon>Dactylogyridea</taxon>
        <taxon>Ancyrocephalidae</taxon>
        <taxon>Enterogyrus</taxon>
    </lineage>
</organism>
<feature type="transmembrane region" description="Helical" evidence="8">
    <location>
        <begin position="100"/>
        <end position="117"/>
    </location>
</feature>
<feature type="transmembrane region" description="Helical" evidence="8">
    <location>
        <begin position="498"/>
        <end position="515"/>
    </location>
</feature>
<comment type="catalytic activity">
    <reaction evidence="7">
        <text>a ubiquinone + NADH + 5 H(+)(in) = a ubiquinol + NAD(+) + 4 H(+)(out)</text>
        <dbReference type="Rhea" id="RHEA:29091"/>
        <dbReference type="Rhea" id="RHEA-COMP:9565"/>
        <dbReference type="Rhea" id="RHEA-COMP:9566"/>
        <dbReference type="ChEBI" id="CHEBI:15378"/>
        <dbReference type="ChEBI" id="CHEBI:16389"/>
        <dbReference type="ChEBI" id="CHEBI:17976"/>
        <dbReference type="ChEBI" id="CHEBI:57540"/>
        <dbReference type="ChEBI" id="CHEBI:57945"/>
        <dbReference type="EC" id="7.1.1.2"/>
    </reaction>
</comment>
<dbReference type="InterPro" id="IPR001750">
    <property type="entry name" value="ND/Mrp_TM"/>
</dbReference>
<dbReference type="PANTHER" id="PTHR42829:SF2">
    <property type="entry name" value="NADH-UBIQUINONE OXIDOREDUCTASE CHAIN 5"/>
    <property type="match status" value="1"/>
</dbReference>
<keyword evidence="4 8" id="KW-1133">Transmembrane helix</keyword>
<evidence type="ECO:0000256" key="7">
    <source>
        <dbReference type="ARBA" id="ARBA00049551"/>
    </source>
</evidence>
<reference evidence="10" key="1">
    <citation type="journal article" date="2019" name="Genes (Basel)">
        <title>Evidence for Adaptive Selection in the Mitogenome of a Mesoparasitic Monogenean Flatworm Enterogyrus malmbergi.</title>
        <authorList>
            <person name="Zhang D."/>
            <person name="Zou H."/>
            <person name="Wu S.G."/>
            <person name="Li M."/>
            <person name="Jakovlic I."/>
            <person name="Zhang J."/>
            <person name="Chen R."/>
            <person name="Li W.X."/>
            <person name="Wang G.T."/>
        </authorList>
    </citation>
    <scope>NUCLEOTIDE SEQUENCE</scope>
</reference>
<dbReference type="GO" id="GO:0008137">
    <property type="term" value="F:NADH dehydrogenase (ubiquinone) activity"/>
    <property type="evidence" value="ECO:0007669"/>
    <property type="project" value="UniProtKB-EC"/>
</dbReference>
<feature type="transmembrane region" description="Helical" evidence="8">
    <location>
        <begin position="74"/>
        <end position="94"/>
    </location>
</feature>
<keyword evidence="3 8" id="KW-0812">Transmembrane</keyword>
<dbReference type="PRINTS" id="PR01434">
    <property type="entry name" value="NADHDHGNASE5"/>
</dbReference>
<accession>A0A6M3R5K5</accession>
<feature type="transmembrane region" description="Helical" evidence="8">
    <location>
        <begin position="342"/>
        <end position="365"/>
    </location>
</feature>
<feature type="transmembrane region" description="Helical" evidence="8">
    <location>
        <begin position="314"/>
        <end position="335"/>
    </location>
</feature>
<feature type="transmembrane region" description="Helical" evidence="8">
    <location>
        <begin position="217"/>
        <end position="239"/>
    </location>
</feature>
<feature type="domain" description="NADH:quinone oxidoreductase/Mrp antiporter transmembrane" evidence="9">
    <location>
        <begin position="93"/>
        <end position="353"/>
    </location>
</feature>
<dbReference type="AlphaFoldDB" id="A0A6M3R5K5"/>
<dbReference type="GO" id="GO:0003954">
    <property type="term" value="F:NADH dehydrogenase activity"/>
    <property type="evidence" value="ECO:0007669"/>
    <property type="project" value="TreeGrafter"/>
</dbReference>
<evidence type="ECO:0000256" key="4">
    <source>
        <dbReference type="ARBA" id="ARBA00022989"/>
    </source>
</evidence>
<dbReference type="GO" id="GO:0042773">
    <property type="term" value="P:ATP synthesis coupled electron transport"/>
    <property type="evidence" value="ECO:0007669"/>
    <property type="project" value="InterPro"/>
</dbReference>
<dbReference type="PANTHER" id="PTHR42829">
    <property type="entry name" value="NADH-UBIQUINONE OXIDOREDUCTASE CHAIN 5"/>
    <property type="match status" value="1"/>
</dbReference>
<evidence type="ECO:0000259" key="9">
    <source>
        <dbReference type="Pfam" id="PF00361"/>
    </source>
</evidence>
<evidence type="ECO:0000313" key="10">
    <source>
        <dbReference type="EMBL" id="QJD07088.1"/>
    </source>
</evidence>
<evidence type="ECO:0000256" key="8">
    <source>
        <dbReference type="SAM" id="Phobius"/>
    </source>
</evidence>
<gene>
    <name evidence="10" type="primary">nad5</name>
</gene>
<geneLocation type="mitochondrion" evidence="10"/>
<feature type="transmembrane region" description="Helical" evidence="8">
    <location>
        <begin position="192"/>
        <end position="211"/>
    </location>
</feature>
<comment type="subcellular location">
    <subcellularLocation>
        <location evidence="1">Membrane</location>
        <topology evidence="1">Multi-pass membrane protein</topology>
    </subcellularLocation>
</comment>
<evidence type="ECO:0000256" key="6">
    <source>
        <dbReference type="ARBA" id="ARBA00031027"/>
    </source>
</evidence>
<protein>
    <recommendedName>
        <fullName evidence="2">NADH:ubiquinone reductase (H(+)-translocating)</fullName>
        <ecNumber evidence="2">7.1.1.2</ecNumber>
    </recommendedName>
    <alternativeName>
        <fullName evidence="6">NADH dehydrogenase subunit 5</fullName>
    </alternativeName>
</protein>
<feature type="transmembrane region" description="Helical" evidence="8">
    <location>
        <begin position="385"/>
        <end position="406"/>
    </location>
</feature>
<feature type="transmembrane region" description="Helical" evidence="8">
    <location>
        <begin position="418"/>
        <end position="439"/>
    </location>
</feature>
<evidence type="ECO:0000256" key="5">
    <source>
        <dbReference type="ARBA" id="ARBA00023136"/>
    </source>
</evidence>
<dbReference type="Pfam" id="PF00361">
    <property type="entry name" value="Proton_antipo_M"/>
    <property type="match status" value="1"/>
</dbReference>
<evidence type="ECO:0000256" key="1">
    <source>
        <dbReference type="ARBA" id="ARBA00004141"/>
    </source>
</evidence>
<proteinExistence type="predicted"/>
<dbReference type="InterPro" id="IPR003945">
    <property type="entry name" value="NU5C-like"/>
</dbReference>
<evidence type="ECO:0000256" key="3">
    <source>
        <dbReference type="ARBA" id="ARBA00022692"/>
    </source>
</evidence>
<keyword evidence="10" id="KW-0496">Mitochondrion</keyword>
<dbReference type="GO" id="GO:0016020">
    <property type="term" value="C:membrane"/>
    <property type="evidence" value="ECO:0007669"/>
    <property type="project" value="UniProtKB-SubCell"/>
</dbReference>
<feature type="transmembrane region" description="Helical" evidence="8">
    <location>
        <begin position="259"/>
        <end position="285"/>
    </location>
</feature>
<dbReference type="EC" id="7.1.1.2" evidence="2"/>
<dbReference type="EMBL" id="MN095193">
    <property type="protein sequence ID" value="QJD07088.1"/>
    <property type="molecule type" value="Genomic_DNA"/>
</dbReference>
<sequence length="517" mass="57938">MFGFVVGFVFLSGLVGWLNGFVSNNWVFFTLINKVVGEIKVNEEVFLCLVMLVFCGIISIMFSNHYFYWSTNKLNQMILLFLAVMAGLMLTNSYLLTLVFWEYLGFVSYLLILYYSTYDTVYAANVTLVSSRFGDVGLFLICSCFLFSIDSSSIFYSLVVSFFVVIATKSAAIPFSSWLLEAMRAPTPVSCLVHSSTLVAAGVWFACNYHYNSNSELISILIVSCLFTIIVSATSALYFTDVKKIVALSTCNNISWCLVYLYMGAPLLCIMQLVSHGVAKCMLFISVGDLLSSSYSSQNSNLLSNQVNSSESNWVFIVFLALMVAGVPFNGIFFTKHLLASSLLYSVNLIVLLLILYSIYLSYFYSSRLVMLVSQPIYGSNNSIHNVYLVLSALIIVSNLLNYFFWSMYNEVIGLNYLISWGIVFSQIFGLVRGYFYGMYYSSSLWSSGLGGQDYAVKLFYWSWNKLCGVLHSLMLFRLEVATANGLFVLTQGIKSSAYAGSLVLFFLLFIISIINL</sequence>
<feature type="transmembrane region" description="Helical" evidence="8">
    <location>
        <begin position="155"/>
        <end position="180"/>
    </location>
</feature>
<keyword evidence="5 8" id="KW-0472">Membrane</keyword>
<evidence type="ECO:0000256" key="2">
    <source>
        <dbReference type="ARBA" id="ARBA00012944"/>
    </source>
</evidence>
<feature type="transmembrane region" description="Helical" evidence="8">
    <location>
        <begin position="44"/>
        <end position="62"/>
    </location>
</feature>
<dbReference type="GO" id="GO:0015990">
    <property type="term" value="P:electron transport coupled proton transport"/>
    <property type="evidence" value="ECO:0007669"/>
    <property type="project" value="TreeGrafter"/>
</dbReference>